<dbReference type="AlphaFoldDB" id="A0A4U0F033"/>
<dbReference type="OrthoDB" id="651456at2"/>
<accession>A0A4U0F033</accession>
<evidence type="ECO:0000313" key="3">
    <source>
        <dbReference type="EMBL" id="TJY37696.1"/>
    </source>
</evidence>
<dbReference type="Proteomes" id="UP000307657">
    <property type="component" value="Unassembled WGS sequence"/>
</dbReference>
<dbReference type="SUPFAM" id="SSF52172">
    <property type="entry name" value="CheY-like"/>
    <property type="match status" value="1"/>
</dbReference>
<dbReference type="InterPro" id="IPR011006">
    <property type="entry name" value="CheY-like_superfamily"/>
</dbReference>
<evidence type="ECO:0000256" key="1">
    <source>
        <dbReference type="PROSITE-ProRule" id="PRU00169"/>
    </source>
</evidence>
<feature type="domain" description="Response regulatory" evidence="2">
    <location>
        <begin position="5"/>
        <end position="137"/>
    </location>
</feature>
<evidence type="ECO:0000259" key="2">
    <source>
        <dbReference type="PROSITE" id="PS50110"/>
    </source>
</evidence>
<reference evidence="3 4" key="1">
    <citation type="submission" date="2019-04" db="EMBL/GenBank/DDBJ databases">
        <title>Lacinutrix sp. nov., isolated from marine water.</title>
        <authorList>
            <person name="Kim W."/>
        </authorList>
    </citation>
    <scope>NUCLEOTIDE SEQUENCE [LARGE SCALE GENOMIC DNA]</scope>
    <source>
        <strain evidence="3 4">CAU 1491</strain>
    </source>
</reference>
<dbReference type="PROSITE" id="PS50110">
    <property type="entry name" value="RESPONSE_REGULATORY"/>
    <property type="match status" value="1"/>
</dbReference>
<dbReference type="EMBL" id="SUPL01000001">
    <property type="protein sequence ID" value="TJY37696.1"/>
    <property type="molecule type" value="Genomic_DNA"/>
</dbReference>
<name>A0A4U0F033_9FLAO</name>
<keyword evidence="4" id="KW-1185">Reference proteome</keyword>
<dbReference type="InterPro" id="IPR001789">
    <property type="entry name" value="Sig_transdc_resp-reg_receiver"/>
</dbReference>
<keyword evidence="1" id="KW-0597">Phosphoprotein</keyword>
<feature type="modified residue" description="4-aspartylphosphate" evidence="1">
    <location>
        <position position="65"/>
    </location>
</feature>
<gene>
    <name evidence="3" type="ORF">E5167_00125</name>
</gene>
<dbReference type="Gene3D" id="3.40.50.2300">
    <property type="match status" value="1"/>
</dbReference>
<sequence>MISINTLIIDDHPLIVEATKIALNQSESSSKDLSFKIEVATTCDGAINILDRYPKNETLDLVFLDIRLKPSKDGNILSGEDLGIRIRNQFEDVKIIVITSFNDNLRLNSILKNVDPDALMVKNDLTPKKFLKAIESVLNDETYYCKTSSKLIRILLTNDITLDAYDRRILYELSIGTKMNELPNLLPLSLGGIENRKRRLLDIFNVSSRDDRQLIQGAKEKGFI</sequence>
<evidence type="ECO:0000313" key="4">
    <source>
        <dbReference type="Proteomes" id="UP000307657"/>
    </source>
</evidence>
<dbReference type="RefSeq" id="WP_136839788.1">
    <property type="nucleotide sequence ID" value="NZ_SUPL01000001.1"/>
</dbReference>
<protein>
    <submittedName>
        <fullName evidence="3">Response regulator transcription factor</fullName>
    </submittedName>
</protein>
<comment type="caution">
    <text evidence="3">The sequence shown here is derived from an EMBL/GenBank/DDBJ whole genome shotgun (WGS) entry which is preliminary data.</text>
</comment>
<proteinExistence type="predicted"/>
<dbReference type="Pfam" id="PF00072">
    <property type="entry name" value="Response_reg"/>
    <property type="match status" value="1"/>
</dbReference>
<dbReference type="GO" id="GO:0000160">
    <property type="term" value="P:phosphorelay signal transduction system"/>
    <property type="evidence" value="ECO:0007669"/>
    <property type="project" value="InterPro"/>
</dbReference>
<organism evidence="3 4">
    <name type="scientific">Pontimicrobium aquaticum</name>
    <dbReference type="NCBI Taxonomy" id="2565367"/>
    <lineage>
        <taxon>Bacteria</taxon>
        <taxon>Pseudomonadati</taxon>
        <taxon>Bacteroidota</taxon>
        <taxon>Flavobacteriia</taxon>
        <taxon>Flavobacteriales</taxon>
        <taxon>Flavobacteriaceae</taxon>
        <taxon>Pontimicrobium</taxon>
    </lineage>
</organism>